<gene>
    <name evidence="2" type="ORF">Tco_0989902</name>
</gene>
<dbReference type="EMBL" id="BQNB010016708">
    <property type="protein sequence ID" value="GJT54848.1"/>
    <property type="molecule type" value="Genomic_DNA"/>
</dbReference>
<dbReference type="PANTHER" id="PTHR28062:SF1">
    <property type="entry name" value="TRANSMEMBRANE PROTEIN"/>
    <property type="match status" value="1"/>
</dbReference>
<comment type="caution">
    <text evidence="2">The sequence shown here is derived from an EMBL/GenBank/DDBJ whole genome shotgun (WGS) entry which is preliminary data.</text>
</comment>
<organism evidence="2 3">
    <name type="scientific">Tanacetum coccineum</name>
    <dbReference type="NCBI Taxonomy" id="301880"/>
    <lineage>
        <taxon>Eukaryota</taxon>
        <taxon>Viridiplantae</taxon>
        <taxon>Streptophyta</taxon>
        <taxon>Embryophyta</taxon>
        <taxon>Tracheophyta</taxon>
        <taxon>Spermatophyta</taxon>
        <taxon>Magnoliopsida</taxon>
        <taxon>eudicotyledons</taxon>
        <taxon>Gunneridae</taxon>
        <taxon>Pentapetalae</taxon>
        <taxon>asterids</taxon>
        <taxon>campanulids</taxon>
        <taxon>Asterales</taxon>
        <taxon>Asteraceae</taxon>
        <taxon>Asteroideae</taxon>
        <taxon>Anthemideae</taxon>
        <taxon>Anthemidinae</taxon>
        <taxon>Tanacetum</taxon>
    </lineage>
</organism>
<dbReference type="InterPro" id="IPR018786">
    <property type="entry name" value="Mit_KHE1"/>
</dbReference>
<feature type="region of interest" description="Disordered" evidence="1">
    <location>
        <begin position="42"/>
        <end position="66"/>
    </location>
</feature>
<evidence type="ECO:0000313" key="3">
    <source>
        <dbReference type="Proteomes" id="UP001151760"/>
    </source>
</evidence>
<protein>
    <submittedName>
        <fullName evidence="2">Uncharacterized protein</fullName>
    </submittedName>
</protein>
<dbReference type="PANTHER" id="PTHR28062">
    <property type="entry name" value="K+-H+ EXCHANGE-LIKE PROTEIN"/>
    <property type="match status" value="1"/>
</dbReference>
<name>A0ABQ5EVK0_9ASTR</name>
<dbReference type="Proteomes" id="UP001151760">
    <property type="component" value="Unassembled WGS sequence"/>
</dbReference>
<sequence>MYVALFFNEKYTEKLLDYEQNELNIDMLQTCGSEKLLELVSDSSKNQNKAAENGSNKETDSSQDPPLIMQASEELERLVGDGNEVSKCTLKDICKQFDLNTADVLKYQQHQI</sequence>
<accession>A0ABQ5EVK0</accession>
<evidence type="ECO:0000256" key="1">
    <source>
        <dbReference type="SAM" id="MobiDB-lite"/>
    </source>
</evidence>
<reference evidence="2" key="2">
    <citation type="submission" date="2022-01" db="EMBL/GenBank/DDBJ databases">
        <authorList>
            <person name="Yamashiro T."/>
            <person name="Shiraishi A."/>
            <person name="Satake H."/>
            <person name="Nakayama K."/>
        </authorList>
    </citation>
    <scope>NUCLEOTIDE SEQUENCE</scope>
</reference>
<proteinExistence type="predicted"/>
<keyword evidence="3" id="KW-1185">Reference proteome</keyword>
<reference evidence="2" key="1">
    <citation type="journal article" date="2022" name="Int. J. Mol. Sci.">
        <title>Draft Genome of Tanacetum Coccineum: Genomic Comparison of Closely Related Tanacetum-Family Plants.</title>
        <authorList>
            <person name="Yamashiro T."/>
            <person name="Shiraishi A."/>
            <person name="Nakayama K."/>
            <person name="Satake H."/>
        </authorList>
    </citation>
    <scope>NUCLEOTIDE SEQUENCE</scope>
</reference>
<feature type="compositionally biased region" description="Polar residues" evidence="1">
    <location>
        <begin position="42"/>
        <end position="54"/>
    </location>
</feature>
<evidence type="ECO:0000313" key="2">
    <source>
        <dbReference type="EMBL" id="GJT54848.1"/>
    </source>
</evidence>